<name>A0A918DFB6_9ACTN</name>
<dbReference type="EMBL" id="BMNH01000001">
    <property type="protein sequence ID" value="GGO60718.1"/>
    <property type="molecule type" value="Genomic_DNA"/>
</dbReference>
<organism evidence="1 2">
    <name type="scientific">Nonomuraea cavernae</name>
    <dbReference type="NCBI Taxonomy" id="2045107"/>
    <lineage>
        <taxon>Bacteria</taxon>
        <taxon>Bacillati</taxon>
        <taxon>Actinomycetota</taxon>
        <taxon>Actinomycetes</taxon>
        <taxon>Streptosporangiales</taxon>
        <taxon>Streptosporangiaceae</taxon>
        <taxon>Nonomuraea</taxon>
    </lineage>
</organism>
<evidence type="ECO:0000313" key="1">
    <source>
        <dbReference type="EMBL" id="GGO60718.1"/>
    </source>
</evidence>
<reference evidence="1" key="1">
    <citation type="journal article" date="2014" name="Int. J. Syst. Evol. Microbiol.">
        <title>Complete genome sequence of Corynebacterium casei LMG S-19264T (=DSM 44701T), isolated from a smear-ripened cheese.</title>
        <authorList>
            <consortium name="US DOE Joint Genome Institute (JGI-PGF)"/>
            <person name="Walter F."/>
            <person name="Albersmeier A."/>
            <person name="Kalinowski J."/>
            <person name="Ruckert C."/>
        </authorList>
    </citation>
    <scope>NUCLEOTIDE SEQUENCE</scope>
    <source>
        <strain evidence="1">CGMCC 4.7368</strain>
    </source>
</reference>
<protein>
    <submittedName>
        <fullName evidence="1">Uncharacterized protein</fullName>
    </submittedName>
</protein>
<proteinExistence type="predicted"/>
<gene>
    <name evidence="1" type="ORF">GCM10012289_01240</name>
</gene>
<dbReference type="RefSeq" id="WP_225261910.1">
    <property type="nucleotide sequence ID" value="NZ_JAIWLU010000001.1"/>
</dbReference>
<evidence type="ECO:0000313" key="2">
    <source>
        <dbReference type="Proteomes" id="UP000646523"/>
    </source>
</evidence>
<dbReference type="Proteomes" id="UP000646523">
    <property type="component" value="Unassembled WGS sequence"/>
</dbReference>
<sequence length="69" mass="7539">MSEHAMTYTRHARYARPAQVDGDPGLAFVVGGRLVGALGFTFTDDKIMEMEGIFDPERLRRVVPEGAAG</sequence>
<reference evidence="1" key="2">
    <citation type="submission" date="2020-09" db="EMBL/GenBank/DDBJ databases">
        <authorList>
            <person name="Sun Q."/>
            <person name="Zhou Y."/>
        </authorList>
    </citation>
    <scope>NUCLEOTIDE SEQUENCE</scope>
    <source>
        <strain evidence="1">CGMCC 4.7368</strain>
    </source>
</reference>
<comment type="caution">
    <text evidence="1">The sequence shown here is derived from an EMBL/GenBank/DDBJ whole genome shotgun (WGS) entry which is preliminary data.</text>
</comment>
<accession>A0A918DFB6</accession>
<keyword evidence="2" id="KW-1185">Reference proteome</keyword>
<dbReference type="AlphaFoldDB" id="A0A918DFB6"/>